<protein>
    <submittedName>
        <fullName evidence="8">Uncharacterized protein</fullName>
    </submittedName>
</protein>
<evidence type="ECO:0000256" key="5">
    <source>
        <dbReference type="ARBA" id="ARBA00023136"/>
    </source>
</evidence>
<dbReference type="SUPFAM" id="SSF58104">
    <property type="entry name" value="Methyl-accepting chemotaxis protein (MCP) signaling domain"/>
    <property type="match status" value="1"/>
</dbReference>
<evidence type="ECO:0000256" key="2">
    <source>
        <dbReference type="ARBA" id="ARBA00022475"/>
    </source>
</evidence>
<keyword evidence="4" id="KW-1133">Transmembrane helix</keyword>
<dbReference type="RefSeq" id="WP_102112106.1">
    <property type="nucleotide sequence ID" value="NZ_BMGN01000002.1"/>
</dbReference>
<dbReference type="GO" id="GO:0007165">
    <property type="term" value="P:signal transduction"/>
    <property type="evidence" value="ECO:0007669"/>
    <property type="project" value="UniProtKB-KW"/>
</dbReference>
<accession>A0A2K9NBG3</accession>
<dbReference type="EMBL" id="CP025611">
    <property type="protein sequence ID" value="AUN30417.1"/>
    <property type="molecule type" value="Genomic_DNA"/>
</dbReference>
<dbReference type="InterPro" id="IPR004089">
    <property type="entry name" value="MCPsignal_dom"/>
</dbReference>
<dbReference type="Proteomes" id="UP000234752">
    <property type="component" value="Chromosome eg_1"/>
</dbReference>
<dbReference type="InterPro" id="IPR003660">
    <property type="entry name" value="HAMP_dom"/>
</dbReference>
<sequence>MGTLFHRLTNISLSARIVGLTTLSLLLLATGLVLVSDRLVESYARRQAGEQQDLSMRVAWQVLDSVGAPFRRDGKQLYAGDTLLNDNFGPVDTISRIAGSTATIFVLDGAEAVRIATNVKKPDGSRAVGTNLARNPAYEAVVGGGRSFRGEADILGVTYLTAYDPIKDAGGKIIGVLYTGVEKAPYMAQVAELKRSLLLTSAGITLVLALIALVLIRVWASQPLHALSDLLEQLAAGETDVMPPDATGRRDEIGRMQRAASGLRLSVVEAFRLKQMVDDMPLNVMLADAANGFAVTYANRATLAAAEGLSSVLPAGGTSPMGRHLNIFQADTGEIGQVITRPENLPWRGQIDVGNERVDIRIAAVRDGHGRYVGPMLTWTIITAQARLADRFEANVRALATRVSSASHEMLGAADAMRRAAEGTGAKSGHVASSANRATGDVETVAAAAEELAASVAEVDRQVGQSAHIAGRARQEADETGRSMSDLAEAATHIGQVVDMINSIAAQTNLLALNATIEAARAGEAGRGFAVVASEVKTLASQTARATEDIRTQIAAIQSSTQHGVAAMQRIGTTIREIGSVSQDILSAVSQQNAATREIAHSAADAARGTREVVDTIDAVTDAAGDVGSAATQVKATADALDDDAHKLRTAIDDFLQQLRAA</sequence>
<dbReference type="InterPro" id="IPR033463">
    <property type="entry name" value="sCache_3"/>
</dbReference>
<keyword evidence="6" id="KW-0807">Transducer</keyword>
<reference evidence="8 9" key="1">
    <citation type="submission" date="2017-12" db="EMBL/GenBank/DDBJ databases">
        <title>Genomes of bacteria within cyanobacterial aggregates.</title>
        <authorList>
            <person name="Cai H."/>
        </authorList>
    </citation>
    <scope>NUCLEOTIDE SEQUENCE [LARGE SCALE GENOMIC DNA]</scope>
    <source>
        <strain evidence="8 9">TH16</strain>
    </source>
</reference>
<proteinExistence type="inferred from homology"/>
<keyword evidence="9" id="KW-1185">Reference proteome</keyword>
<dbReference type="Pfam" id="PF17202">
    <property type="entry name" value="sCache_3_3"/>
    <property type="match status" value="1"/>
</dbReference>
<dbReference type="SUPFAM" id="SSF103190">
    <property type="entry name" value="Sensory domain-like"/>
    <property type="match status" value="1"/>
</dbReference>
<dbReference type="OrthoDB" id="8320983at2"/>
<keyword evidence="2" id="KW-1003">Cell membrane</keyword>
<dbReference type="PANTHER" id="PTHR32089">
    <property type="entry name" value="METHYL-ACCEPTING CHEMOTAXIS PROTEIN MCPB"/>
    <property type="match status" value="1"/>
</dbReference>
<dbReference type="PROSITE" id="PS50111">
    <property type="entry name" value="CHEMOTAXIS_TRANSDUC_2"/>
    <property type="match status" value="1"/>
</dbReference>
<evidence type="ECO:0000256" key="3">
    <source>
        <dbReference type="ARBA" id="ARBA00022692"/>
    </source>
</evidence>
<dbReference type="Gene3D" id="6.10.340.10">
    <property type="match status" value="1"/>
</dbReference>
<evidence type="ECO:0000256" key="7">
    <source>
        <dbReference type="ARBA" id="ARBA00029447"/>
    </source>
</evidence>
<organism evidence="8 9">
    <name type="scientific">Niveispirillum cyanobacteriorum</name>
    <dbReference type="NCBI Taxonomy" id="1612173"/>
    <lineage>
        <taxon>Bacteria</taxon>
        <taxon>Pseudomonadati</taxon>
        <taxon>Pseudomonadota</taxon>
        <taxon>Alphaproteobacteria</taxon>
        <taxon>Rhodospirillales</taxon>
        <taxon>Azospirillaceae</taxon>
        <taxon>Niveispirillum</taxon>
    </lineage>
</organism>
<keyword evidence="3" id="KW-0812">Transmembrane</keyword>
<dbReference type="KEGG" id="ncb:C0V82_09350"/>
<evidence type="ECO:0000256" key="6">
    <source>
        <dbReference type="ARBA" id="ARBA00023224"/>
    </source>
</evidence>
<evidence type="ECO:0000313" key="9">
    <source>
        <dbReference type="Proteomes" id="UP000234752"/>
    </source>
</evidence>
<evidence type="ECO:0000256" key="4">
    <source>
        <dbReference type="ARBA" id="ARBA00022989"/>
    </source>
</evidence>
<dbReference type="Pfam" id="PF00015">
    <property type="entry name" value="MCPsignal"/>
    <property type="match status" value="1"/>
</dbReference>
<dbReference type="SMART" id="SM00283">
    <property type="entry name" value="MA"/>
    <property type="match status" value="1"/>
</dbReference>
<dbReference type="GO" id="GO:0016020">
    <property type="term" value="C:membrane"/>
    <property type="evidence" value="ECO:0007669"/>
    <property type="project" value="InterPro"/>
</dbReference>
<dbReference type="PROSITE" id="PS50885">
    <property type="entry name" value="HAMP"/>
    <property type="match status" value="1"/>
</dbReference>
<name>A0A2K9NBG3_9PROT</name>
<dbReference type="InterPro" id="IPR029151">
    <property type="entry name" value="Sensor-like_sf"/>
</dbReference>
<dbReference type="AlphaFoldDB" id="A0A2K9NBG3"/>
<dbReference type="Gene3D" id="1.10.287.950">
    <property type="entry name" value="Methyl-accepting chemotaxis protein"/>
    <property type="match status" value="1"/>
</dbReference>
<comment type="similarity">
    <text evidence="7">Belongs to the methyl-accepting chemotaxis (MCP) protein family.</text>
</comment>
<dbReference type="PANTHER" id="PTHR32089:SF112">
    <property type="entry name" value="LYSOZYME-LIKE PROTEIN-RELATED"/>
    <property type="match status" value="1"/>
</dbReference>
<comment type="subcellular location">
    <subcellularLocation>
        <location evidence="1">Cell membrane</location>
        <topology evidence="1">Multi-pass membrane protein</topology>
    </subcellularLocation>
</comment>
<keyword evidence="5" id="KW-0472">Membrane</keyword>
<evidence type="ECO:0000313" key="8">
    <source>
        <dbReference type="EMBL" id="AUN30417.1"/>
    </source>
</evidence>
<dbReference type="Gene3D" id="3.30.450.20">
    <property type="entry name" value="PAS domain"/>
    <property type="match status" value="1"/>
</dbReference>
<evidence type="ECO:0000256" key="1">
    <source>
        <dbReference type="ARBA" id="ARBA00004651"/>
    </source>
</evidence>
<gene>
    <name evidence="8" type="ORF">C0V82_09350</name>
</gene>